<organism evidence="1 2">
    <name type="scientific">Tulasnella calospora MUT 4182</name>
    <dbReference type="NCBI Taxonomy" id="1051891"/>
    <lineage>
        <taxon>Eukaryota</taxon>
        <taxon>Fungi</taxon>
        <taxon>Dikarya</taxon>
        <taxon>Basidiomycota</taxon>
        <taxon>Agaricomycotina</taxon>
        <taxon>Agaricomycetes</taxon>
        <taxon>Cantharellales</taxon>
        <taxon>Tulasnellaceae</taxon>
        <taxon>Tulasnella</taxon>
    </lineage>
</organism>
<accession>A0A0C3KSK3</accession>
<name>A0A0C3KSK3_9AGAM</name>
<evidence type="ECO:0000313" key="2">
    <source>
        <dbReference type="Proteomes" id="UP000054248"/>
    </source>
</evidence>
<dbReference type="AlphaFoldDB" id="A0A0C3KSK3"/>
<reference evidence="2" key="2">
    <citation type="submission" date="2015-01" db="EMBL/GenBank/DDBJ databases">
        <title>Evolutionary Origins and Diversification of the Mycorrhizal Mutualists.</title>
        <authorList>
            <consortium name="DOE Joint Genome Institute"/>
            <consortium name="Mycorrhizal Genomics Consortium"/>
            <person name="Kohler A."/>
            <person name="Kuo A."/>
            <person name="Nagy L.G."/>
            <person name="Floudas D."/>
            <person name="Copeland A."/>
            <person name="Barry K.W."/>
            <person name="Cichocki N."/>
            <person name="Veneault-Fourrey C."/>
            <person name="LaButti K."/>
            <person name="Lindquist E.A."/>
            <person name="Lipzen A."/>
            <person name="Lundell T."/>
            <person name="Morin E."/>
            <person name="Murat C."/>
            <person name="Riley R."/>
            <person name="Ohm R."/>
            <person name="Sun H."/>
            <person name="Tunlid A."/>
            <person name="Henrissat B."/>
            <person name="Grigoriev I.V."/>
            <person name="Hibbett D.S."/>
            <person name="Martin F."/>
        </authorList>
    </citation>
    <scope>NUCLEOTIDE SEQUENCE [LARGE SCALE GENOMIC DNA]</scope>
    <source>
        <strain evidence="2">MUT 4182</strain>
    </source>
</reference>
<protein>
    <submittedName>
        <fullName evidence="1">Uncharacterized protein</fullName>
    </submittedName>
</protein>
<dbReference type="OrthoDB" id="10370567at2759"/>
<keyword evidence="2" id="KW-1185">Reference proteome</keyword>
<evidence type="ECO:0000313" key="1">
    <source>
        <dbReference type="EMBL" id="KIO24438.1"/>
    </source>
</evidence>
<dbReference type="HOGENOM" id="CLU_2160255_0_0_1"/>
<gene>
    <name evidence="1" type="ORF">M407DRAFT_244446</name>
</gene>
<proteinExistence type="predicted"/>
<dbReference type="EMBL" id="KN823061">
    <property type="protein sequence ID" value="KIO24438.1"/>
    <property type="molecule type" value="Genomic_DNA"/>
</dbReference>
<reference evidence="1 2" key="1">
    <citation type="submission" date="2014-04" db="EMBL/GenBank/DDBJ databases">
        <authorList>
            <consortium name="DOE Joint Genome Institute"/>
            <person name="Kuo A."/>
            <person name="Girlanda M."/>
            <person name="Perotto S."/>
            <person name="Kohler A."/>
            <person name="Nagy L.G."/>
            <person name="Floudas D."/>
            <person name="Copeland A."/>
            <person name="Barry K.W."/>
            <person name="Cichocki N."/>
            <person name="Veneault-Fourrey C."/>
            <person name="LaButti K."/>
            <person name="Lindquist E.A."/>
            <person name="Lipzen A."/>
            <person name="Lundell T."/>
            <person name="Morin E."/>
            <person name="Murat C."/>
            <person name="Sun H."/>
            <person name="Tunlid A."/>
            <person name="Henrissat B."/>
            <person name="Grigoriev I.V."/>
            <person name="Hibbett D.S."/>
            <person name="Martin F."/>
            <person name="Nordberg H.P."/>
            <person name="Cantor M.N."/>
            <person name="Hua S.X."/>
        </authorList>
    </citation>
    <scope>NUCLEOTIDE SEQUENCE [LARGE SCALE GENOMIC DNA]</scope>
    <source>
        <strain evidence="1 2">MUT 4182</strain>
    </source>
</reference>
<dbReference type="Proteomes" id="UP000054248">
    <property type="component" value="Unassembled WGS sequence"/>
</dbReference>
<sequence length="111" mass="12460">MNPLYQDVSVTDVYNPVGPWKPDSEGMPWQEIGDCFGKNIMVALEYTADLLIQGNHDEATIQRWLEGAKQELRDTSPKTYLMFRFVSATRSEMPWQGVGVPTSAVGVHANE</sequence>